<evidence type="ECO:0000313" key="4">
    <source>
        <dbReference type="Proteomes" id="UP001628193"/>
    </source>
</evidence>
<evidence type="ECO:0000256" key="1">
    <source>
        <dbReference type="SAM" id="Phobius"/>
    </source>
</evidence>
<evidence type="ECO:0000313" key="3">
    <source>
        <dbReference type="EMBL" id="GAB0056550.1"/>
    </source>
</evidence>
<sequence>MIETLEGFLRDYGYIVLFVGTFLEGETMVLIAGYLAKAGVLDLNWVILSSFAGTYLGDQTAFFIGRRWGHLLIKRTSSESWKRRTERVMYLLDRYNTWFIMGFRFIYGVRNVTPFALGASPIAAIRFMLLNCLAAFIWATSFGYGGYIFGHAMEGFLADIKHYQFYFFGGVGVVLIGIWARKRFFKREAAPAVMEERAENSVP</sequence>
<keyword evidence="1" id="KW-0812">Transmembrane</keyword>
<dbReference type="InterPro" id="IPR032816">
    <property type="entry name" value="VTT_dom"/>
</dbReference>
<protein>
    <recommendedName>
        <fullName evidence="2">VTT domain-containing protein</fullName>
    </recommendedName>
</protein>
<dbReference type="InterPro" id="IPR051311">
    <property type="entry name" value="DedA_domain"/>
</dbReference>
<dbReference type="EMBL" id="BAAFGK010000003">
    <property type="protein sequence ID" value="GAB0056550.1"/>
    <property type="molecule type" value="Genomic_DNA"/>
</dbReference>
<gene>
    <name evidence="3" type="ORF">SIID45300_00858</name>
</gene>
<proteinExistence type="predicted"/>
<keyword evidence="1" id="KW-0472">Membrane</keyword>
<feature type="transmembrane region" description="Helical" evidence="1">
    <location>
        <begin position="162"/>
        <end position="180"/>
    </location>
</feature>
<dbReference type="PANTHER" id="PTHR42709:SF2">
    <property type="entry name" value="INNER MEMBRANE PROTEIN YOHD"/>
    <property type="match status" value="1"/>
</dbReference>
<feature type="transmembrane region" description="Helical" evidence="1">
    <location>
        <begin position="98"/>
        <end position="117"/>
    </location>
</feature>
<reference evidence="3 4" key="1">
    <citation type="submission" date="2024-05" db="EMBL/GenBank/DDBJ databases">
        <authorList>
            <consortium name="Candidatus Magnetaquicoccaceae bacterium FCR-1 genome sequencing consortium"/>
            <person name="Shimoshige H."/>
            <person name="Shimamura S."/>
            <person name="Taoka A."/>
            <person name="Kobayashi H."/>
            <person name="Maekawa T."/>
        </authorList>
    </citation>
    <scope>NUCLEOTIDE SEQUENCE [LARGE SCALE GENOMIC DNA]</scope>
    <source>
        <strain evidence="3 4">FCR-1</strain>
    </source>
</reference>
<keyword evidence="4" id="KW-1185">Reference proteome</keyword>
<feature type="domain" description="VTT" evidence="2">
    <location>
        <begin position="25"/>
        <end position="147"/>
    </location>
</feature>
<dbReference type="Proteomes" id="UP001628193">
    <property type="component" value="Unassembled WGS sequence"/>
</dbReference>
<accession>A0ABQ0C6Q5</accession>
<dbReference type="PANTHER" id="PTHR42709">
    <property type="entry name" value="ALKALINE PHOSPHATASE LIKE PROTEIN"/>
    <property type="match status" value="1"/>
</dbReference>
<name>A0ABQ0C6Q5_9PROT</name>
<reference evidence="3 4" key="2">
    <citation type="submission" date="2024-09" db="EMBL/GenBank/DDBJ databases">
        <title>Draft genome sequence of Candidatus Magnetaquicoccaceae bacterium FCR-1.</title>
        <authorList>
            <person name="Shimoshige H."/>
            <person name="Shimamura S."/>
            <person name="Taoka A."/>
            <person name="Kobayashi H."/>
            <person name="Maekawa T."/>
        </authorList>
    </citation>
    <scope>NUCLEOTIDE SEQUENCE [LARGE SCALE GENOMIC DNA]</scope>
    <source>
        <strain evidence="3 4">FCR-1</strain>
    </source>
</reference>
<organism evidence="3 4">
    <name type="scientific">Candidatus Magnetaquiglobus chichijimensis</name>
    <dbReference type="NCBI Taxonomy" id="3141448"/>
    <lineage>
        <taxon>Bacteria</taxon>
        <taxon>Pseudomonadati</taxon>
        <taxon>Pseudomonadota</taxon>
        <taxon>Magnetococcia</taxon>
        <taxon>Magnetococcales</taxon>
        <taxon>Candidatus Magnetaquicoccaceae</taxon>
        <taxon>Candidatus Magnetaquiglobus</taxon>
    </lineage>
</organism>
<comment type="caution">
    <text evidence="3">The sequence shown here is derived from an EMBL/GenBank/DDBJ whole genome shotgun (WGS) entry which is preliminary data.</text>
</comment>
<evidence type="ECO:0000259" key="2">
    <source>
        <dbReference type="Pfam" id="PF09335"/>
    </source>
</evidence>
<feature type="transmembrane region" description="Helical" evidence="1">
    <location>
        <begin position="12"/>
        <end position="36"/>
    </location>
</feature>
<dbReference type="Pfam" id="PF09335">
    <property type="entry name" value="VTT_dom"/>
    <property type="match status" value="1"/>
</dbReference>
<feature type="transmembrane region" description="Helical" evidence="1">
    <location>
        <begin position="129"/>
        <end position="150"/>
    </location>
</feature>
<keyword evidence="1" id="KW-1133">Transmembrane helix</keyword>
<dbReference type="RefSeq" id="WP_420904276.1">
    <property type="nucleotide sequence ID" value="NZ_BAAFGK010000003.1"/>
</dbReference>